<evidence type="ECO:0000256" key="3">
    <source>
        <dbReference type="ARBA" id="ARBA00022475"/>
    </source>
</evidence>
<keyword evidence="4 7" id="KW-0812">Transmembrane</keyword>
<dbReference type="GO" id="GO:0005886">
    <property type="term" value="C:plasma membrane"/>
    <property type="evidence" value="ECO:0007669"/>
    <property type="project" value="UniProtKB-SubCell"/>
</dbReference>
<dbReference type="InterPro" id="IPR005524">
    <property type="entry name" value="DUF318"/>
</dbReference>
<dbReference type="Proteomes" id="UP000265816">
    <property type="component" value="Unassembled WGS sequence"/>
</dbReference>
<sequence>MFDYFAKWLVTEVFQLEMSSKVGGALHFFIYDTLKILFLLAVMVFVISFLRSFFPPEKVRVWLEGRRKGAASVLAAFLGVLSPFCSCSTVPLFIGFVEAGIPLGITFTFLISSPIVNEISLVMLFSMFGWKVGLLYVLAGMLLAIVAGAIIGKMKMEKYVESYVYEMCAGQEFFNTGNEAKGLRQKISQFLTAESLKDRVQFSVGNVVETVRKIWLYLIIGIGLGALIHGYAPEGLLIKYAGEGNPFAVPVATVLGVPLYSNAVGSLPIIEALMNKGVAPGTALSFMMAITALSLPEFILLRKVIQPKLIALFAGVVTIGIILIGYGFNVIL</sequence>
<dbReference type="PANTHER" id="PTHR42775">
    <property type="entry name" value="PERMEASE RV2963-RELATED"/>
    <property type="match status" value="1"/>
</dbReference>
<gene>
    <name evidence="8" type="ORF">D1970_18900</name>
</gene>
<keyword evidence="6 7" id="KW-0472">Membrane</keyword>
<dbReference type="AlphaFoldDB" id="A0A398AXY3"/>
<name>A0A398AXY3_9BACI</name>
<dbReference type="OrthoDB" id="9777774at2"/>
<evidence type="ECO:0000256" key="1">
    <source>
        <dbReference type="ARBA" id="ARBA00004651"/>
    </source>
</evidence>
<evidence type="ECO:0000256" key="5">
    <source>
        <dbReference type="ARBA" id="ARBA00022989"/>
    </source>
</evidence>
<dbReference type="InterPro" id="IPR053166">
    <property type="entry name" value="UPF0718_permease"/>
</dbReference>
<feature type="transmembrane region" description="Helical" evidence="7">
    <location>
        <begin position="28"/>
        <end position="50"/>
    </location>
</feature>
<dbReference type="RefSeq" id="WP_119114415.1">
    <property type="nucleotide sequence ID" value="NZ_CBCSEO010000012.1"/>
</dbReference>
<evidence type="ECO:0000256" key="2">
    <source>
        <dbReference type="ARBA" id="ARBA00006386"/>
    </source>
</evidence>
<comment type="subcellular location">
    <subcellularLocation>
        <location evidence="1">Cell membrane</location>
        <topology evidence="1">Multi-pass membrane protein</topology>
    </subcellularLocation>
</comment>
<proteinExistence type="inferred from homology"/>
<feature type="transmembrane region" description="Helical" evidence="7">
    <location>
        <begin position="244"/>
        <end position="263"/>
    </location>
</feature>
<dbReference type="PANTHER" id="PTHR42775:SF1">
    <property type="entry name" value="PERMEASE RV2963-RELATED"/>
    <property type="match status" value="1"/>
</dbReference>
<organism evidence="8 9">
    <name type="scientific">Mesobacillus zeae</name>
    <dbReference type="NCBI Taxonomy" id="1917180"/>
    <lineage>
        <taxon>Bacteria</taxon>
        <taxon>Bacillati</taxon>
        <taxon>Bacillota</taxon>
        <taxon>Bacilli</taxon>
        <taxon>Bacillales</taxon>
        <taxon>Bacillaceae</taxon>
        <taxon>Mesobacillus</taxon>
    </lineage>
</organism>
<keyword evidence="5 7" id="KW-1133">Transmembrane helix</keyword>
<feature type="transmembrane region" description="Helical" evidence="7">
    <location>
        <begin position="132"/>
        <end position="152"/>
    </location>
</feature>
<evidence type="ECO:0000313" key="9">
    <source>
        <dbReference type="Proteomes" id="UP000265816"/>
    </source>
</evidence>
<protein>
    <submittedName>
        <fullName evidence="8">Permease</fullName>
    </submittedName>
</protein>
<evidence type="ECO:0000313" key="8">
    <source>
        <dbReference type="EMBL" id="RID82477.1"/>
    </source>
</evidence>
<feature type="transmembrane region" description="Helical" evidence="7">
    <location>
        <begin position="71"/>
        <end position="94"/>
    </location>
</feature>
<reference evidence="8 9" key="1">
    <citation type="submission" date="2018-08" db="EMBL/GenBank/DDBJ databases">
        <title>Bacillus jemisoniae sp. nov., Bacillus chryseoplanitiae sp. nov., Bacillus resnikiae sp. nov., and Bacillus frankliniae sp. nov., isolated from Viking spacecraft and associated surfaces.</title>
        <authorList>
            <person name="Seuylemezian A."/>
            <person name="Vaishampayan P."/>
        </authorList>
    </citation>
    <scope>NUCLEOTIDE SEQUENCE [LARGE SCALE GENOMIC DNA]</scope>
    <source>
        <strain evidence="8 9">JJ-247</strain>
    </source>
</reference>
<evidence type="ECO:0000256" key="4">
    <source>
        <dbReference type="ARBA" id="ARBA00022692"/>
    </source>
</evidence>
<accession>A0A398AXY3</accession>
<feature type="transmembrane region" description="Helical" evidence="7">
    <location>
        <begin position="283"/>
        <end position="302"/>
    </location>
</feature>
<evidence type="ECO:0000256" key="7">
    <source>
        <dbReference type="SAM" id="Phobius"/>
    </source>
</evidence>
<keyword evidence="9" id="KW-1185">Reference proteome</keyword>
<feature type="transmembrane region" description="Helical" evidence="7">
    <location>
        <begin position="309"/>
        <end position="328"/>
    </location>
</feature>
<dbReference type="Pfam" id="PF03773">
    <property type="entry name" value="ArsP_1"/>
    <property type="match status" value="1"/>
</dbReference>
<comment type="similarity">
    <text evidence="2">Belongs to the UPF0718 family.</text>
</comment>
<evidence type="ECO:0000256" key="6">
    <source>
        <dbReference type="ARBA" id="ARBA00023136"/>
    </source>
</evidence>
<dbReference type="EMBL" id="QWVT01000037">
    <property type="protein sequence ID" value="RID82477.1"/>
    <property type="molecule type" value="Genomic_DNA"/>
</dbReference>
<keyword evidence="3" id="KW-1003">Cell membrane</keyword>
<comment type="caution">
    <text evidence="8">The sequence shown here is derived from an EMBL/GenBank/DDBJ whole genome shotgun (WGS) entry which is preliminary data.</text>
</comment>
<feature type="transmembrane region" description="Helical" evidence="7">
    <location>
        <begin position="214"/>
        <end position="232"/>
    </location>
</feature>